<keyword evidence="1" id="KW-0575">Peroxidase</keyword>
<name>A0A6S6XVT4_9PROT</name>
<protein>
    <submittedName>
        <fullName evidence="1">Alkylhydroperoxidase</fullName>
    </submittedName>
</protein>
<dbReference type="PANTHER" id="PTHR34846">
    <property type="entry name" value="4-CARBOXYMUCONOLACTONE DECARBOXYLASE FAMILY PROTEIN (AFU_ORTHOLOGUE AFUA_6G11590)"/>
    <property type="match status" value="1"/>
</dbReference>
<dbReference type="OrthoDB" id="9801997at2"/>
<dbReference type="EMBL" id="LR778301">
    <property type="protein sequence ID" value="CAB1370089.1"/>
    <property type="molecule type" value="Genomic_DNA"/>
</dbReference>
<dbReference type="RefSeq" id="WP_145770962.1">
    <property type="nucleotide sequence ID" value="NZ_LR778301.1"/>
</dbReference>
<gene>
    <name evidence="1" type="ORF">DENOEST_2930</name>
</gene>
<dbReference type="AlphaFoldDB" id="A0A6S6XVT4"/>
<dbReference type="PANTHER" id="PTHR34846:SF10">
    <property type="entry name" value="CYTOPLASMIC PROTEIN"/>
    <property type="match status" value="1"/>
</dbReference>
<accession>A0A6S6XVT4</accession>
<reference evidence="1 2" key="1">
    <citation type="submission" date="2020-03" db="EMBL/GenBank/DDBJ databases">
        <authorList>
            <consortium name="Genoscope - CEA"/>
            <person name="William W."/>
        </authorList>
    </citation>
    <scope>NUCLEOTIDE SEQUENCE [LARGE SCALE GENOMIC DNA]</scope>
    <source>
        <strain evidence="2">DSM 16959</strain>
    </source>
</reference>
<keyword evidence="1" id="KW-0560">Oxidoreductase</keyword>
<dbReference type="SUPFAM" id="SSF69118">
    <property type="entry name" value="AhpD-like"/>
    <property type="match status" value="1"/>
</dbReference>
<proteinExistence type="predicted"/>
<evidence type="ECO:0000313" key="1">
    <source>
        <dbReference type="EMBL" id="CAB1370089.1"/>
    </source>
</evidence>
<dbReference type="Gene3D" id="1.20.1290.10">
    <property type="entry name" value="AhpD-like"/>
    <property type="match status" value="1"/>
</dbReference>
<evidence type="ECO:0000313" key="2">
    <source>
        <dbReference type="Proteomes" id="UP000515733"/>
    </source>
</evidence>
<dbReference type="InterPro" id="IPR029032">
    <property type="entry name" value="AhpD-like"/>
</dbReference>
<dbReference type="KEGG" id="doe:DENOEST_2930"/>
<organism evidence="1 2">
    <name type="scientific">Denitratisoma oestradiolicum</name>
    <dbReference type="NCBI Taxonomy" id="311182"/>
    <lineage>
        <taxon>Bacteria</taxon>
        <taxon>Pseudomonadati</taxon>
        <taxon>Pseudomonadota</taxon>
        <taxon>Betaproteobacteria</taxon>
        <taxon>Nitrosomonadales</taxon>
        <taxon>Sterolibacteriaceae</taxon>
        <taxon>Denitratisoma</taxon>
    </lineage>
</organism>
<keyword evidence="2" id="KW-1185">Reference proteome</keyword>
<sequence>MNNPQARVGKPSTSTGHVIRDSSLGLATQTVDAIIEMNNLIWGKNSVRMALLEMLRLRNARTVNCVFCKSVRYDVARKDGLTEDKVAHINDDFDSSDLSEIEKLTLAFADVYLRTPDSFDPALIARLRQHFSEEQICHMAISIATFNATSKCAVSLGGMPESLPVMEVEMKIADVQ</sequence>
<dbReference type="GO" id="GO:0004601">
    <property type="term" value="F:peroxidase activity"/>
    <property type="evidence" value="ECO:0007669"/>
    <property type="project" value="UniProtKB-KW"/>
</dbReference>
<dbReference type="Proteomes" id="UP000515733">
    <property type="component" value="Chromosome"/>
</dbReference>